<keyword evidence="4" id="KW-0456">Lyase</keyword>
<evidence type="ECO:0000313" key="6">
    <source>
        <dbReference type="EMBL" id="TKA82556.1"/>
    </source>
</evidence>
<gene>
    <name evidence="6" type="ORF">B0A55_01203</name>
</gene>
<evidence type="ECO:0000313" key="7">
    <source>
        <dbReference type="Proteomes" id="UP000309340"/>
    </source>
</evidence>
<dbReference type="SUPFAM" id="SSF51316">
    <property type="entry name" value="Mss4-like"/>
    <property type="match status" value="1"/>
</dbReference>
<dbReference type="STRING" id="329884.A0A4U0Y1I6"/>
<sequence length="118" mass="12717">MPVNIERATASCFCGSVRPEIPAEGDKLLGTFVCHCGDCRKITASMFASGLIVTDTALAHLKGEENLTAFTRHEGIATGNTVSNHFCCVCGTLMHRRRFPGMSVLRIGTVDDLELQST</sequence>
<evidence type="ECO:0000256" key="3">
    <source>
        <dbReference type="ARBA" id="ARBA00022833"/>
    </source>
</evidence>
<dbReference type="PANTHER" id="PTHR33337">
    <property type="entry name" value="GFA DOMAIN-CONTAINING PROTEIN"/>
    <property type="match status" value="1"/>
</dbReference>
<keyword evidence="2" id="KW-0479">Metal-binding</keyword>
<keyword evidence="7" id="KW-1185">Reference proteome</keyword>
<evidence type="ECO:0000256" key="1">
    <source>
        <dbReference type="ARBA" id="ARBA00005495"/>
    </source>
</evidence>
<feature type="domain" description="CENP-V/GFA" evidence="5">
    <location>
        <begin position="8"/>
        <end position="118"/>
    </location>
</feature>
<dbReference type="Proteomes" id="UP000309340">
    <property type="component" value="Unassembled WGS sequence"/>
</dbReference>
<dbReference type="AlphaFoldDB" id="A0A4U0Y1I6"/>
<dbReference type="Gene3D" id="3.90.1590.10">
    <property type="entry name" value="glutathione-dependent formaldehyde- activating enzyme (gfa)"/>
    <property type="match status" value="1"/>
</dbReference>
<dbReference type="GO" id="GO:0046872">
    <property type="term" value="F:metal ion binding"/>
    <property type="evidence" value="ECO:0007669"/>
    <property type="project" value="UniProtKB-KW"/>
</dbReference>
<dbReference type="InterPro" id="IPR006913">
    <property type="entry name" value="CENP-V/GFA"/>
</dbReference>
<dbReference type="PANTHER" id="PTHR33337:SF8">
    <property type="entry name" value="CENP-V_GFA DOMAIN-CONTAINING PROTEIN"/>
    <property type="match status" value="1"/>
</dbReference>
<protein>
    <recommendedName>
        <fullName evidence="5">CENP-V/GFA domain-containing protein</fullName>
    </recommendedName>
</protein>
<name>A0A4U0Y1I6_9PEZI</name>
<comment type="caution">
    <text evidence="6">The sequence shown here is derived from an EMBL/GenBank/DDBJ whole genome shotgun (WGS) entry which is preliminary data.</text>
</comment>
<evidence type="ECO:0000259" key="5">
    <source>
        <dbReference type="PROSITE" id="PS51891"/>
    </source>
</evidence>
<dbReference type="OrthoDB" id="428768at2759"/>
<dbReference type="Pfam" id="PF04828">
    <property type="entry name" value="GFA"/>
    <property type="match status" value="1"/>
</dbReference>
<proteinExistence type="inferred from homology"/>
<comment type="similarity">
    <text evidence="1">Belongs to the Gfa family.</text>
</comment>
<dbReference type="InterPro" id="IPR011057">
    <property type="entry name" value="Mss4-like_sf"/>
</dbReference>
<dbReference type="PROSITE" id="PS51891">
    <property type="entry name" value="CENP_V_GFA"/>
    <property type="match status" value="1"/>
</dbReference>
<reference evidence="6 7" key="1">
    <citation type="submission" date="2017-03" db="EMBL/GenBank/DDBJ databases">
        <title>Genomes of endolithic fungi from Antarctica.</title>
        <authorList>
            <person name="Coleine C."/>
            <person name="Masonjones S."/>
            <person name="Stajich J.E."/>
        </authorList>
    </citation>
    <scope>NUCLEOTIDE SEQUENCE [LARGE SCALE GENOMIC DNA]</scope>
    <source>
        <strain evidence="6 7">CCFEE 5184</strain>
    </source>
</reference>
<evidence type="ECO:0000256" key="4">
    <source>
        <dbReference type="ARBA" id="ARBA00023239"/>
    </source>
</evidence>
<accession>A0A4U0Y1I6</accession>
<evidence type="ECO:0000256" key="2">
    <source>
        <dbReference type="ARBA" id="ARBA00022723"/>
    </source>
</evidence>
<organism evidence="6 7">
    <name type="scientific">Friedmanniomyces simplex</name>
    <dbReference type="NCBI Taxonomy" id="329884"/>
    <lineage>
        <taxon>Eukaryota</taxon>
        <taxon>Fungi</taxon>
        <taxon>Dikarya</taxon>
        <taxon>Ascomycota</taxon>
        <taxon>Pezizomycotina</taxon>
        <taxon>Dothideomycetes</taxon>
        <taxon>Dothideomycetidae</taxon>
        <taxon>Mycosphaerellales</taxon>
        <taxon>Teratosphaeriaceae</taxon>
        <taxon>Friedmanniomyces</taxon>
    </lineage>
</organism>
<keyword evidence="3" id="KW-0862">Zinc</keyword>
<dbReference type="GO" id="GO:0016846">
    <property type="term" value="F:carbon-sulfur lyase activity"/>
    <property type="evidence" value="ECO:0007669"/>
    <property type="project" value="InterPro"/>
</dbReference>
<dbReference type="EMBL" id="NAJQ01000031">
    <property type="protein sequence ID" value="TKA82556.1"/>
    <property type="molecule type" value="Genomic_DNA"/>
</dbReference>